<evidence type="ECO:0000256" key="1">
    <source>
        <dbReference type="PROSITE-ProRule" id="PRU00409"/>
    </source>
</evidence>
<keyword evidence="4" id="KW-1185">Reference proteome</keyword>
<name>A0AAE3VVR7_9ACTN</name>
<feature type="domain" description="ATP-grasp" evidence="2">
    <location>
        <begin position="144"/>
        <end position="341"/>
    </location>
</feature>
<sequence length="414" mass="43909">MTVTAHWGTFDAEAHWRPGDLAELPAVGNRQGRLQVESMDELLVCLCAPGDPLLTRHPVPQRLREAWHDAGLRPSWHQVRGDGATAETAILTDPEALAVVAGSAAVAPYAVLPATAALATATGHTGSLPPVATVARVNSKAFSDDLVHRLGLPGAGRVVASTAELRRAVEEIGGPAMVKDPYGVGGRGILEIRSPAVLETVIGFLQRQAGRRTELVVQPRWPKRADLSGYVRISRAGQVTPIGIQVAHHQGLSHTGFGPLPAGLLDADRYTETLLLAAAELAATGYTGPAGFDSLLCDDGGLIPILEINARVTVGMLSAALDDRAREHGLRACLWRTRLAVPDGAGVDDLLDELHRDGLLYRGGPEPGVLPLTGAALRPPRARLECALFCPPEETGRWRDRLRTAAGRMAAVLR</sequence>
<keyword evidence="1" id="KW-0067">ATP-binding</keyword>
<evidence type="ECO:0000259" key="2">
    <source>
        <dbReference type="PROSITE" id="PS50975"/>
    </source>
</evidence>
<dbReference type="Proteomes" id="UP001240236">
    <property type="component" value="Unassembled WGS sequence"/>
</dbReference>
<comment type="caution">
    <text evidence="3">The sequence shown here is derived from an EMBL/GenBank/DDBJ whole genome shotgun (WGS) entry which is preliminary data.</text>
</comment>
<evidence type="ECO:0000313" key="4">
    <source>
        <dbReference type="Proteomes" id="UP001240236"/>
    </source>
</evidence>
<organism evidence="3 4">
    <name type="scientific">Catenuloplanes indicus</name>
    <dbReference type="NCBI Taxonomy" id="137267"/>
    <lineage>
        <taxon>Bacteria</taxon>
        <taxon>Bacillati</taxon>
        <taxon>Actinomycetota</taxon>
        <taxon>Actinomycetes</taxon>
        <taxon>Micromonosporales</taxon>
        <taxon>Micromonosporaceae</taxon>
        <taxon>Catenuloplanes</taxon>
    </lineage>
</organism>
<evidence type="ECO:0000313" key="3">
    <source>
        <dbReference type="EMBL" id="MDQ0364928.1"/>
    </source>
</evidence>
<dbReference type="SUPFAM" id="SSF56059">
    <property type="entry name" value="Glutathione synthetase ATP-binding domain-like"/>
    <property type="match status" value="1"/>
</dbReference>
<keyword evidence="1" id="KW-0547">Nucleotide-binding</keyword>
<dbReference type="GO" id="GO:0005524">
    <property type="term" value="F:ATP binding"/>
    <property type="evidence" value="ECO:0007669"/>
    <property type="project" value="UniProtKB-UniRule"/>
</dbReference>
<dbReference type="InterPro" id="IPR011761">
    <property type="entry name" value="ATP-grasp"/>
</dbReference>
<dbReference type="GO" id="GO:0046872">
    <property type="term" value="F:metal ion binding"/>
    <property type="evidence" value="ECO:0007669"/>
    <property type="project" value="InterPro"/>
</dbReference>
<gene>
    <name evidence="3" type="ORF">J2S42_001597</name>
</gene>
<reference evidence="3 4" key="1">
    <citation type="submission" date="2023-07" db="EMBL/GenBank/DDBJ databases">
        <title>Sequencing the genomes of 1000 actinobacteria strains.</title>
        <authorList>
            <person name="Klenk H.-P."/>
        </authorList>
    </citation>
    <scope>NUCLEOTIDE SEQUENCE [LARGE SCALE GENOMIC DNA]</scope>
    <source>
        <strain evidence="3 4">DSM 44709</strain>
    </source>
</reference>
<proteinExistence type="predicted"/>
<dbReference type="Gene3D" id="3.30.470.20">
    <property type="entry name" value="ATP-grasp fold, B domain"/>
    <property type="match status" value="1"/>
</dbReference>
<dbReference type="PROSITE" id="PS50975">
    <property type="entry name" value="ATP_GRASP"/>
    <property type="match status" value="1"/>
</dbReference>
<accession>A0AAE3VVR7</accession>
<protein>
    <recommendedName>
        <fullName evidence="2">ATP-grasp domain-containing protein</fullName>
    </recommendedName>
</protein>
<dbReference type="EMBL" id="JAUSUZ010000001">
    <property type="protein sequence ID" value="MDQ0364928.1"/>
    <property type="molecule type" value="Genomic_DNA"/>
</dbReference>
<dbReference type="RefSeq" id="WP_307236844.1">
    <property type="nucleotide sequence ID" value="NZ_JAUSUZ010000001.1"/>
</dbReference>
<dbReference type="AlphaFoldDB" id="A0AAE3VVR7"/>